<name>A0A4Y1RBG8_PRUDU</name>
<evidence type="ECO:0000259" key="3">
    <source>
        <dbReference type="Pfam" id="PF03171"/>
    </source>
</evidence>
<evidence type="ECO:0000256" key="1">
    <source>
        <dbReference type="ARBA" id="ARBA00022723"/>
    </source>
</evidence>
<dbReference type="InterPro" id="IPR050231">
    <property type="entry name" value="Iron_ascorbate_oxido_reductase"/>
</dbReference>
<sequence length="312" mass="35361">MVGSKVSKFFAGIPLVDLSKPDSKQLIVRACEEFGFFKIINHGVPMEFITRLESEAIKFFSLPLSEKEKAGQPNPFGYGNKHIGKNGDVGWVEYLLLTANIESNSQRFLSVFGQNPEDSALNDYISAVKKMACEILELMAEGLKIQPRNVFSKLLMDEQSDSYFRLNHYPPCPELQDLSARNVIGFGAHTDPQIISVLRSNNTSGLQISLRDGNWIPVPPDHNSFFINVGFDQWEVPKCEAQGFGQWFKIKSFNDLFWGPPLSEKIAPLQSVMKGEEESMYKEFTWFEYKSTCYNTRLADNRLGNFERIAAS</sequence>
<keyword evidence="1" id="KW-0479">Metal-binding</keyword>
<dbReference type="InterPro" id="IPR026992">
    <property type="entry name" value="DIOX_N"/>
</dbReference>
<dbReference type="GO" id="GO:0046872">
    <property type="term" value="F:metal ion binding"/>
    <property type="evidence" value="ECO:0007669"/>
    <property type="project" value="UniProtKB-KW"/>
</dbReference>
<evidence type="ECO:0000313" key="5">
    <source>
        <dbReference type="EMBL" id="BBH01570.1"/>
    </source>
</evidence>
<dbReference type="InterPro" id="IPR027443">
    <property type="entry name" value="IPNS-like_sf"/>
</dbReference>
<gene>
    <name evidence="5" type="ORF">Prudu_011870</name>
</gene>
<dbReference type="EMBL" id="AP019300">
    <property type="protein sequence ID" value="BBH01570.1"/>
    <property type="molecule type" value="Genomic_DNA"/>
</dbReference>
<dbReference type="Pfam" id="PF03171">
    <property type="entry name" value="2OG-FeII_Oxy"/>
    <property type="match status" value="1"/>
</dbReference>
<evidence type="ECO:0000259" key="4">
    <source>
        <dbReference type="Pfam" id="PF14226"/>
    </source>
</evidence>
<feature type="domain" description="Isopenicillin N synthase-like Fe(2+) 2OG dioxygenase" evidence="3">
    <location>
        <begin position="161"/>
        <end position="230"/>
    </location>
</feature>
<dbReference type="Pfam" id="PF14226">
    <property type="entry name" value="DIOX_N"/>
    <property type="match status" value="1"/>
</dbReference>
<accession>A0A4Y1RBG8</accession>
<feature type="domain" description="Non-haem dioxygenase N-terminal" evidence="4">
    <location>
        <begin position="13"/>
        <end position="104"/>
    </location>
</feature>
<organism evidence="5">
    <name type="scientific">Prunus dulcis</name>
    <name type="common">Almond</name>
    <name type="synonym">Amygdalus dulcis</name>
    <dbReference type="NCBI Taxonomy" id="3755"/>
    <lineage>
        <taxon>Eukaryota</taxon>
        <taxon>Viridiplantae</taxon>
        <taxon>Streptophyta</taxon>
        <taxon>Embryophyta</taxon>
        <taxon>Tracheophyta</taxon>
        <taxon>Spermatophyta</taxon>
        <taxon>Magnoliopsida</taxon>
        <taxon>eudicotyledons</taxon>
        <taxon>Gunneridae</taxon>
        <taxon>Pentapetalae</taxon>
        <taxon>rosids</taxon>
        <taxon>fabids</taxon>
        <taxon>Rosales</taxon>
        <taxon>Rosaceae</taxon>
        <taxon>Amygdaloideae</taxon>
        <taxon>Amygdaleae</taxon>
        <taxon>Prunus</taxon>
    </lineage>
</organism>
<protein>
    <recommendedName>
        <fullName evidence="6">Gibberellin 2-oxidase</fullName>
    </recommendedName>
</protein>
<dbReference type="InterPro" id="IPR044861">
    <property type="entry name" value="IPNS-like_FE2OG_OXY"/>
</dbReference>
<reference evidence="5" key="1">
    <citation type="journal article" date="2019" name="Science">
        <title>Mutation of a bHLH transcription factor allowed almond domestication.</title>
        <authorList>
            <person name="Sanchez-Perez R."/>
            <person name="Pavan S."/>
            <person name="Mazzeo R."/>
            <person name="Moldovan C."/>
            <person name="Aiese Cigliano R."/>
            <person name="Del Cueto J."/>
            <person name="Ricciardi F."/>
            <person name="Lotti C."/>
            <person name="Ricciardi L."/>
            <person name="Dicenta F."/>
            <person name="Lopez-Marques R.L."/>
            <person name="Lindberg Moller B."/>
        </authorList>
    </citation>
    <scope>NUCLEOTIDE SEQUENCE</scope>
</reference>
<keyword evidence="2" id="KW-0408">Iron</keyword>
<dbReference type="SUPFAM" id="SSF51197">
    <property type="entry name" value="Clavaminate synthase-like"/>
    <property type="match status" value="1"/>
</dbReference>
<evidence type="ECO:0008006" key="6">
    <source>
        <dbReference type="Google" id="ProtNLM"/>
    </source>
</evidence>
<evidence type="ECO:0000256" key="2">
    <source>
        <dbReference type="ARBA" id="ARBA00023004"/>
    </source>
</evidence>
<dbReference type="AlphaFoldDB" id="A0A4Y1RBG8"/>
<dbReference type="PANTHER" id="PTHR47990">
    <property type="entry name" value="2-OXOGLUTARATE (2OG) AND FE(II)-DEPENDENT OXYGENASE SUPERFAMILY PROTEIN-RELATED"/>
    <property type="match status" value="1"/>
</dbReference>
<proteinExistence type="predicted"/>
<dbReference type="Gene3D" id="2.60.120.330">
    <property type="entry name" value="B-lactam Antibiotic, Isopenicillin N Synthase, Chain"/>
    <property type="match status" value="1"/>
</dbReference>